<accession>A0A4U9RF83</accession>
<dbReference type="InterPro" id="IPR000873">
    <property type="entry name" value="AMP-dep_synth/lig_dom"/>
</dbReference>
<dbReference type="PANTHER" id="PTHR43845">
    <property type="entry name" value="BLR5969 PROTEIN"/>
    <property type="match status" value="1"/>
</dbReference>
<dbReference type="EMBL" id="LR590481">
    <property type="protein sequence ID" value="VTQ90522.1"/>
    <property type="molecule type" value="Genomic_DNA"/>
</dbReference>
<dbReference type="Pfam" id="PF14535">
    <property type="entry name" value="AMP-binding_C_2"/>
    <property type="match status" value="1"/>
</dbReference>
<name>A0A4U9RF83_HATHI</name>
<gene>
    <name evidence="3" type="primary">paaK</name>
    <name evidence="3" type="ORF">NCTC503_01617</name>
</gene>
<evidence type="ECO:0000313" key="3">
    <source>
        <dbReference type="EMBL" id="VTQ90522.1"/>
    </source>
</evidence>
<dbReference type="CDD" id="cd05913">
    <property type="entry name" value="PaaK"/>
    <property type="match status" value="1"/>
</dbReference>
<protein>
    <submittedName>
        <fullName evidence="3">Coenzyme F390 synthetase</fullName>
        <ecNumber evidence="3">6.2.1.30</ecNumber>
    </submittedName>
</protein>
<dbReference type="EC" id="6.2.1.30" evidence="3"/>
<evidence type="ECO:0000259" key="2">
    <source>
        <dbReference type="Pfam" id="PF14535"/>
    </source>
</evidence>
<keyword evidence="4" id="KW-1185">Reference proteome</keyword>
<feature type="domain" description="AMP-dependent ligase C-terminal" evidence="2">
    <location>
        <begin position="344"/>
        <end position="437"/>
    </location>
</feature>
<dbReference type="KEGG" id="hhw:NCTC503_01617"/>
<dbReference type="PANTHER" id="PTHR43845:SF1">
    <property type="entry name" value="BLR5969 PROTEIN"/>
    <property type="match status" value="1"/>
</dbReference>
<dbReference type="GO" id="GO:0010124">
    <property type="term" value="P:phenylacetate catabolic process"/>
    <property type="evidence" value="ECO:0007669"/>
    <property type="project" value="InterPro"/>
</dbReference>
<dbReference type="AlphaFoldDB" id="A0A4U9RF83"/>
<dbReference type="RefSeq" id="WP_197733546.1">
    <property type="nucleotide sequence ID" value="NZ_CBCRUQ010000005.1"/>
</dbReference>
<dbReference type="InterPro" id="IPR028154">
    <property type="entry name" value="AMP-dep_Lig_C"/>
</dbReference>
<dbReference type="InterPro" id="IPR045851">
    <property type="entry name" value="AMP-bd_C_sf"/>
</dbReference>
<dbReference type="Proteomes" id="UP000308489">
    <property type="component" value="Chromosome 1"/>
</dbReference>
<dbReference type="Gene3D" id="3.40.50.12780">
    <property type="entry name" value="N-terminal domain of ligase-like"/>
    <property type="match status" value="1"/>
</dbReference>
<proteinExistence type="predicted"/>
<dbReference type="InterPro" id="IPR011880">
    <property type="entry name" value="PA_CoA_ligase"/>
</dbReference>
<keyword evidence="3" id="KW-0436">Ligase</keyword>
<dbReference type="InterPro" id="IPR042099">
    <property type="entry name" value="ANL_N_sf"/>
</dbReference>
<reference evidence="3 4" key="1">
    <citation type="submission" date="2019-05" db="EMBL/GenBank/DDBJ databases">
        <authorList>
            <consortium name="Pathogen Informatics"/>
        </authorList>
    </citation>
    <scope>NUCLEOTIDE SEQUENCE [LARGE SCALE GENOMIC DNA]</scope>
    <source>
        <strain evidence="3 4">NCTC503</strain>
    </source>
</reference>
<evidence type="ECO:0000259" key="1">
    <source>
        <dbReference type="Pfam" id="PF00501"/>
    </source>
</evidence>
<dbReference type="SUPFAM" id="SSF56801">
    <property type="entry name" value="Acetyl-CoA synthetase-like"/>
    <property type="match status" value="1"/>
</dbReference>
<sequence>MNNQRIYWEKEIETLKRDELEKLQLKYLKDEINFAYENSEYYKQSFNKSNIRPEDIHCLEDIRKFPFINKRIERESQMGKPLLGDLVAVSEEDVVFISSSSGSTGLPTISPFTKEDFDEFQNIESRLFYAMGMRKDDRYIHALNFSLFVGGPTVIGAQNLGALCIWVGTVPSDRLLFILSQYKPTIIWTTPSYAWYLGETAKNKGINPAKDLSIRKIIVAGELGGSIESTREAIEKLWGAEVYDFYGISDIFGACAGMCSEKNGLHIAEDQILVEVLDTNTLEPVCPGEKGELVLTTLKKKARPMIRFRTGDIVTYNNDVCKCGRTHKRIRIIGRLDDVFTCSGVNVFPSDIEYIVRECEGLTGEYRIRVFTENHMTKFSVEVEKSDDVGLDKKYLSEKINSKIKAHLGIRPKDVVVLDKGKLPRVVHKAKRVIDLRD</sequence>
<feature type="domain" description="AMP-dependent synthetase/ligase" evidence="1">
    <location>
        <begin position="85"/>
        <end position="295"/>
    </location>
</feature>
<evidence type="ECO:0000313" key="4">
    <source>
        <dbReference type="Proteomes" id="UP000308489"/>
    </source>
</evidence>
<dbReference type="Gene3D" id="3.30.300.30">
    <property type="match status" value="1"/>
</dbReference>
<dbReference type="Pfam" id="PF00501">
    <property type="entry name" value="AMP-binding"/>
    <property type="match status" value="1"/>
</dbReference>
<dbReference type="GO" id="GO:0047475">
    <property type="term" value="F:phenylacetate-CoA ligase activity"/>
    <property type="evidence" value="ECO:0007669"/>
    <property type="project" value="UniProtKB-EC"/>
</dbReference>
<organism evidence="3 4">
    <name type="scientific">Hathewaya histolytica</name>
    <name type="common">Clostridium histolyticum</name>
    <dbReference type="NCBI Taxonomy" id="1498"/>
    <lineage>
        <taxon>Bacteria</taxon>
        <taxon>Bacillati</taxon>
        <taxon>Bacillota</taxon>
        <taxon>Clostridia</taxon>
        <taxon>Eubacteriales</taxon>
        <taxon>Clostridiaceae</taxon>
        <taxon>Hathewaya</taxon>
    </lineage>
</organism>